<name>A0A9Q1JJC9_9CARY</name>
<comment type="caution">
    <text evidence="1">The sequence shown here is derived from an EMBL/GenBank/DDBJ whole genome shotgun (WGS) entry which is preliminary data.</text>
</comment>
<dbReference type="Proteomes" id="UP001153076">
    <property type="component" value="Unassembled WGS sequence"/>
</dbReference>
<evidence type="ECO:0000313" key="2">
    <source>
        <dbReference type="Proteomes" id="UP001153076"/>
    </source>
</evidence>
<gene>
    <name evidence="1" type="ORF">Cgig2_006446</name>
</gene>
<reference evidence="1" key="1">
    <citation type="submission" date="2022-04" db="EMBL/GenBank/DDBJ databases">
        <title>Carnegiea gigantea Genome sequencing and assembly v2.</title>
        <authorList>
            <person name="Copetti D."/>
            <person name="Sanderson M.J."/>
            <person name="Burquez A."/>
            <person name="Wojciechowski M.F."/>
        </authorList>
    </citation>
    <scope>NUCLEOTIDE SEQUENCE</scope>
    <source>
        <strain evidence="1">SGP5-SGP5p</strain>
        <tissue evidence="1">Aerial part</tissue>
    </source>
</reference>
<keyword evidence="2" id="KW-1185">Reference proteome</keyword>
<evidence type="ECO:0000313" key="1">
    <source>
        <dbReference type="EMBL" id="KAJ8422376.1"/>
    </source>
</evidence>
<organism evidence="1 2">
    <name type="scientific">Carnegiea gigantea</name>
    <dbReference type="NCBI Taxonomy" id="171969"/>
    <lineage>
        <taxon>Eukaryota</taxon>
        <taxon>Viridiplantae</taxon>
        <taxon>Streptophyta</taxon>
        <taxon>Embryophyta</taxon>
        <taxon>Tracheophyta</taxon>
        <taxon>Spermatophyta</taxon>
        <taxon>Magnoliopsida</taxon>
        <taxon>eudicotyledons</taxon>
        <taxon>Gunneridae</taxon>
        <taxon>Pentapetalae</taxon>
        <taxon>Caryophyllales</taxon>
        <taxon>Cactineae</taxon>
        <taxon>Cactaceae</taxon>
        <taxon>Cactoideae</taxon>
        <taxon>Echinocereeae</taxon>
        <taxon>Carnegiea</taxon>
    </lineage>
</organism>
<sequence>MTSTSLLSAHEQTFGKMPKTFSYGNFTINKKCPHLGHGYDHDLASFSTKADLAGASFAKKFVSGSPVCTEGFPATEALRPPDLKLWASPSVPLPFDERAPALKGVGADAATASRPPSIRSRLREAKWGKFKDPTIGFLLVNLLRLRLHALAPYLLLELPGLASDLLDRSVPRIHGR</sequence>
<protein>
    <submittedName>
        <fullName evidence="1">Uncharacterized protein</fullName>
    </submittedName>
</protein>
<accession>A0A9Q1JJC9</accession>
<dbReference type="AlphaFoldDB" id="A0A9Q1JJC9"/>
<dbReference type="EMBL" id="JAKOGI010002275">
    <property type="protein sequence ID" value="KAJ8422376.1"/>
    <property type="molecule type" value="Genomic_DNA"/>
</dbReference>
<proteinExistence type="predicted"/>